<accession>A0A517P960</accession>
<dbReference type="RefSeq" id="WP_145358802.1">
    <property type="nucleotide sequence ID" value="NZ_CP036265.1"/>
</dbReference>
<dbReference type="KEGG" id="acaf:CA12_20050"/>
<name>A0A517P960_9PLAN</name>
<dbReference type="OrthoDB" id="239334at2"/>
<keyword evidence="1" id="KW-0472">Membrane</keyword>
<feature type="transmembrane region" description="Helical" evidence="1">
    <location>
        <begin position="74"/>
        <end position="95"/>
    </location>
</feature>
<evidence type="ECO:0000313" key="2">
    <source>
        <dbReference type="EMBL" id="QDT15907.1"/>
    </source>
</evidence>
<evidence type="ECO:0000256" key="1">
    <source>
        <dbReference type="SAM" id="Phobius"/>
    </source>
</evidence>
<reference evidence="2 3" key="1">
    <citation type="submission" date="2019-02" db="EMBL/GenBank/DDBJ databases">
        <title>Deep-cultivation of Planctomycetes and their phenomic and genomic characterization uncovers novel biology.</title>
        <authorList>
            <person name="Wiegand S."/>
            <person name="Jogler M."/>
            <person name="Boedeker C."/>
            <person name="Pinto D."/>
            <person name="Vollmers J."/>
            <person name="Rivas-Marin E."/>
            <person name="Kohn T."/>
            <person name="Peeters S.H."/>
            <person name="Heuer A."/>
            <person name="Rast P."/>
            <person name="Oberbeckmann S."/>
            <person name="Bunk B."/>
            <person name="Jeske O."/>
            <person name="Meyerdierks A."/>
            <person name="Storesund J.E."/>
            <person name="Kallscheuer N."/>
            <person name="Luecker S."/>
            <person name="Lage O.M."/>
            <person name="Pohl T."/>
            <person name="Merkel B.J."/>
            <person name="Hornburger P."/>
            <person name="Mueller R.-W."/>
            <person name="Bruemmer F."/>
            <person name="Labrenz M."/>
            <person name="Spormann A.M."/>
            <person name="Op den Camp H."/>
            <person name="Overmann J."/>
            <person name="Amann R."/>
            <person name="Jetten M.S.M."/>
            <person name="Mascher T."/>
            <person name="Medema M.H."/>
            <person name="Devos D.P."/>
            <person name="Kaster A.-K."/>
            <person name="Ovreas L."/>
            <person name="Rohde M."/>
            <person name="Galperin M.Y."/>
            <person name="Jogler C."/>
        </authorList>
    </citation>
    <scope>NUCLEOTIDE SEQUENCE [LARGE SCALE GENOMIC DNA]</scope>
    <source>
        <strain evidence="2 3">CA12</strain>
    </source>
</reference>
<dbReference type="EMBL" id="CP036265">
    <property type="protein sequence ID" value="QDT15907.1"/>
    <property type="molecule type" value="Genomic_DNA"/>
</dbReference>
<feature type="transmembrane region" description="Helical" evidence="1">
    <location>
        <begin position="41"/>
        <end position="62"/>
    </location>
</feature>
<gene>
    <name evidence="2" type="ORF">CA12_20050</name>
</gene>
<keyword evidence="3" id="KW-1185">Reference proteome</keyword>
<evidence type="ECO:0000313" key="3">
    <source>
        <dbReference type="Proteomes" id="UP000318741"/>
    </source>
</evidence>
<keyword evidence="1" id="KW-1133">Transmembrane helix</keyword>
<organism evidence="2 3">
    <name type="scientific">Alienimonas californiensis</name>
    <dbReference type="NCBI Taxonomy" id="2527989"/>
    <lineage>
        <taxon>Bacteria</taxon>
        <taxon>Pseudomonadati</taxon>
        <taxon>Planctomycetota</taxon>
        <taxon>Planctomycetia</taxon>
        <taxon>Planctomycetales</taxon>
        <taxon>Planctomycetaceae</taxon>
        <taxon>Alienimonas</taxon>
    </lineage>
</organism>
<keyword evidence="1" id="KW-0812">Transmembrane</keyword>
<protein>
    <submittedName>
        <fullName evidence="2">Uncharacterized protein</fullName>
    </submittedName>
</protein>
<sequence>MSPDVLTLEPTDQTAPVGTFEAEPLGDGPEAGVKLKGSDSWCGLGCGLVGILFATGVLTAIASQFFPEFGWPDWTLGLILVPGGAAFLALLGYGLMVRWAVHPGEAAISPWPLRPGDVGEVRFAQRLKKGLALRELRAELKCVESARYRVGTNTRTETADRYALALPPIDLSPEGGAFEPARQAVTAVWEIALPADAPPSLDTSNNDVNWTLTVTLVIDRHPDAHSTFKLHVV</sequence>
<dbReference type="AlphaFoldDB" id="A0A517P960"/>
<dbReference type="Proteomes" id="UP000318741">
    <property type="component" value="Chromosome"/>
</dbReference>
<proteinExistence type="predicted"/>